<gene>
    <name evidence="1" type="ORF">NIES267_17930</name>
</gene>
<dbReference type="AlphaFoldDB" id="A0A1Z4LMB7"/>
<protein>
    <submittedName>
        <fullName evidence="1">Uncharacterized protein</fullName>
    </submittedName>
</protein>
<accession>A0A1Z4LMB7</accession>
<evidence type="ECO:0000313" key="1">
    <source>
        <dbReference type="EMBL" id="BAY82314.1"/>
    </source>
</evidence>
<reference evidence="1 2" key="1">
    <citation type="submission" date="2017-06" db="EMBL/GenBank/DDBJ databases">
        <title>Genome sequencing of cyanobaciteial culture collection at National Institute for Environmental Studies (NIES).</title>
        <authorList>
            <person name="Hirose Y."/>
            <person name="Shimura Y."/>
            <person name="Fujisawa T."/>
            <person name="Nakamura Y."/>
            <person name="Kawachi M."/>
        </authorList>
    </citation>
    <scope>NUCLEOTIDE SEQUENCE [LARGE SCALE GENOMIC DNA]</scope>
    <source>
        <strain evidence="1 2">NIES-267</strain>
    </source>
</reference>
<sequence length="60" mass="7213">MARRLRRKLCSLCNQSELVLYRIKHIENGDWVFVCSQCWETVSQNNPFYIYGGTWKSKKK</sequence>
<evidence type="ECO:0000313" key="2">
    <source>
        <dbReference type="Proteomes" id="UP000218418"/>
    </source>
</evidence>
<dbReference type="EMBL" id="AP018227">
    <property type="protein sequence ID" value="BAY82314.1"/>
    <property type="molecule type" value="Genomic_DNA"/>
</dbReference>
<dbReference type="Proteomes" id="UP000218418">
    <property type="component" value="Chromosome"/>
</dbReference>
<dbReference type="OrthoDB" id="532080at2"/>
<keyword evidence="2" id="KW-1185">Reference proteome</keyword>
<organism evidence="1 2">
    <name type="scientific">Calothrix parasitica NIES-267</name>
    <dbReference type="NCBI Taxonomy" id="1973488"/>
    <lineage>
        <taxon>Bacteria</taxon>
        <taxon>Bacillati</taxon>
        <taxon>Cyanobacteriota</taxon>
        <taxon>Cyanophyceae</taxon>
        <taxon>Nostocales</taxon>
        <taxon>Calotrichaceae</taxon>
        <taxon>Calothrix</taxon>
    </lineage>
</organism>
<name>A0A1Z4LMB7_9CYAN</name>
<proteinExistence type="predicted"/>